<dbReference type="OrthoDB" id="18526at2"/>
<evidence type="ECO:0000259" key="3">
    <source>
        <dbReference type="Pfam" id="PF01266"/>
    </source>
</evidence>
<dbReference type="Gene3D" id="3.30.9.10">
    <property type="entry name" value="D-Amino Acid Oxidase, subunit A, domain 2"/>
    <property type="match status" value="1"/>
</dbReference>
<dbReference type="AlphaFoldDB" id="A0A225M6D3"/>
<sequence length="418" mass="44689">MKILVLGAGVVGTATAYYLFRDGHEVEVVERLTGAGMETSFGNAGGLCPSFAGPWAAPGMPAKVLKMVMQADAPVRFSLRPELRRLSWARKWLRECNAPRFRVNKLRMQRVAHYSYACLQELMAQTPIAFDFHADGVLQLFQTDAECKLGNIAANALAELGIDHKMLDSEAALAIEPALKRASVAVAGALHLPADASGDSHAFCQALAAWLASQGVRFHYSTRVEQLLHTAGRVTGARTSAGPLNADVTVVAMGNQAPALVAPLGIKLPVYPLKGYSITATVTDAAQAPTVSVMDEHSKVMISRLGNRIRAAGMAELIGDDLSLKPERKKLLVRTVRGLFPDGIDYENASFWAGLRPMTPDGPPILGPSGREGLLLNSGHGSNGWTQACGTAKVVSDLASGRKPEIDIEGLTIERYRG</sequence>
<proteinExistence type="inferred from homology"/>
<dbReference type="RefSeq" id="WP_088605695.1">
    <property type="nucleotide sequence ID" value="NZ_NJIH01000015.1"/>
</dbReference>
<keyword evidence="2" id="KW-0560">Oxidoreductase</keyword>
<dbReference type="Proteomes" id="UP000214603">
    <property type="component" value="Unassembled WGS sequence"/>
</dbReference>
<dbReference type="GO" id="GO:0055130">
    <property type="term" value="P:D-alanine catabolic process"/>
    <property type="evidence" value="ECO:0007669"/>
    <property type="project" value="TreeGrafter"/>
</dbReference>
<dbReference type="InterPro" id="IPR036188">
    <property type="entry name" value="FAD/NAD-bd_sf"/>
</dbReference>
<comment type="similarity">
    <text evidence="1">Belongs to the DadA oxidoreductase family.</text>
</comment>
<name>A0A225M6D3_9BURK</name>
<evidence type="ECO:0000256" key="1">
    <source>
        <dbReference type="ARBA" id="ARBA00009410"/>
    </source>
</evidence>
<organism evidence="4 5">
    <name type="scientific">Candidimonas nitroreducens</name>
    <dbReference type="NCBI Taxonomy" id="683354"/>
    <lineage>
        <taxon>Bacteria</taxon>
        <taxon>Pseudomonadati</taxon>
        <taxon>Pseudomonadota</taxon>
        <taxon>Betaproteobacteria</taxon>
        <taxon>Burkholderiales</taxon>
        <taxon>Alcaligenaceae</taxon>
        <taxon>Candidimonas</taxon>
    </lineage>
</organism>
<dbReference type="SUPFAM" id="SSF51905">
    <property type="entry name" value="FAD/NAD(P)-binding domain"/>
    <property type="match status" value="1"/>
</dbReference>
<gene>
    <name evidence="4" type="ORF">CEY11_22650</name>
</gene>
<dbReference type="GO" id="GO:0005737">
    <property type="term" value="C:cytoplasm"/>
    <property type="evidence" value="ECO:0007669"/>
    <property type="project" value="TreeGrafter"/>
</dbReference>
<dbReference type="Pfam" id="PF01266">
    <property type="entry name" value="DAO"/>
    <property type="match status" value="1"/>
</dbReference>
<evidence type="ECO:0000313" key="4">
    <source>
        <dbReference type="EMBL" id="OWT54519.1"/>
    </source>
</evidence>
<keyword evidence="5" id="KW-1185">Reference proteome</keyword>
<evidence type="ECO:0000256" key="2">
    <source>
        <dbReference type="ARBA" id="ARBA00023002"/>
    </source>
</evidence>
<dbReference type="InterPro" id="IPR006076">
    <property type="entry name" value="FAD-dep_OxRdtase"/>
</dbReference>
<comment type="caution">
    <text evidence="4">The sequence shown here is derived from an EMBL/GenBank/DDBJ whole genome shotgun (WGS) entry which is preliminary data.</text>
</comment>
<dbReference type="GO" id="GO:0008718">
    <property type="term" value="F:D-amino-acid dehydrogenase activity"/>
    <property type="evidence" value="ECO:0007669"/>
    <property type="project" value="TreeGrafter"/>
</dbReference>
<dbReference type="Gene3D" id="3.50.50.60">
    <property type="entry name" value="FAD/NAD(P)-binding domain"/>
    <property type="match status" value="2"/>
</dbReference>
<dbReference type="GO" id="GO:0005886">
    <property type="term" value="C:plasma membrane"/>
    <property type="evidence" value="ECO:0007669"/>
    <property type="project" value="TreeGrafter"/>
</dbReference>
<dbReference type="NCBIfam" id="NF001933">
    <property type="entry name" value="PRK00711.1"/>
    <property type="match status" value="1"/>
</dbReference>
<dbReference type="PANTHER" id="PTHR13847">
    <property type="entry name" value="SARCOSINE DEHYDROGENASE-RELATED"/>
    <property type="match status" value="1"/>
</dbReference>
<dbReference type="EMBL" id="NJIH01000015">
    <property type="protein sequence ID" value="OWT54519.1"/>
    <property type="molecule type" value="Genomic_DNA"/>
</dbReference>
<dbReference type="PANTHER" id="PTHR13847:SF280">
    <property type="entry name" value="D-AMINO ACID DEHYDROGENASE"/>
    <property type="match status" value="1"/>
</dbReference>
<dbReference type="SUPFAM" id="SSF54373">
    <property type="entry name" value="FAD-linked reductases, C-terminal domain"/>
    <property type="match status" value="1"/>
</dbReference>
<reference evidence="5" key="1">
    <citation type="submission" date="2017-06" db="EMBL/GenBank/DDBJ databases">
        <title>Herbaspirillum phytohormonus sp. nov., isolated from the root nodule of Robinia pseudoacacia in lead-zinc mine.</title>
        <authorList>
            <person name="Fan M."/>
            <person name="Lin Y."/>
        </authorList>
    </citation>
    <scope>NUCLEOTIDE SEQUENCE [LARGE SCALE GENOMIC DNA]</scope>
    <source>
        <strain evidence="5">SC-089</strain>
    </source>
</reference>
<evidence type="ECO:0000313" key="5">
    <source>
        <dbReference type="Proteomes" id="UP000214603"/>
    </source>
</evidence>
<feature type="domain" description="FAD dependent oxidoreductase" evidence="3">
    <location>
        <begin position="2"/>
        <end position="398"/>
    </location>
</feature>
<protein>
    <submittedName>
        <fullName evidence="4">Amino acid dehydrogenase</fullName>
    </submittedName>
</protein>
<accession>A0A225M6D3</accession>